<dbReference type="AlphaFoldDB" id="A0A2T2WQ30"/>
<name>A0A2T2WQ30_SULTH</name>
<evidence type="ECO:0000313" key="1">
    <source>
        <dbReference type="EMBL" id="PSR24346.1"/>
    </source>
</evidence>
<accession>A0A2T2WQ30</accession>
<dbReference type="Proteomes" id="UP000242705">
    <property type="component" value="Unassembled WGS sequence"/>
</dbReference>
<reference evidence="1 2" key="1">
    <citation type="journal article" date="2014" name="BMC Genomics">
        <title>Comparison of environmental and isolate Sulfobacillus genomes reveals diverse carbon, sulfur, nitrogen, and hydrogen metabolisms.</title>
        <authorList>
            <person name="Justice N.B."/>
            <person name="Norman A."/>
            <person name="Brown C.T."/>
            <person name="Singh A."/>
            <person name="Thomas B.C."/>
            <person name="Banfield J.F."/>
        </authorList>
    </citation>
    <scope>NUCLEOTIDE SEQUENCE [LARGE SCALE GENOMIC DNA]</scope>
    <source>
        <strain evidence="1">AMDSBA5</strain>
    </source>
</reference>
<gene>
    <name evidence="1" type="ORF">C7B47_14995</name>
</gene>
<protein>
    <submittedName>
        <fullName evidence="1">Uncharacterized protein</fullName>
    </submittedName>
</protein>
<organism evidence="1 2">
    <name type="scientific">Sulfobacillus thermosulfidooxidans</name>
    <dbReference type="NCBI Taxonomy" id="28034"/>
    <lineage>
        <taxon>Bacteria</taxon>
        <taxon>Bacillati</taxon>
        <taxon>Bacillota</taxon>
        <taxon>Clostridia</taxon>
        <taxon>Eubacteriales</taxon>
        <taxon>Clostridiales Family XVII. Incertae Sedis</taxon>
        <taxon>Sulfobacillus</taxon>
    </lineage>
</organism>
<comment type="caution">
    <text evidence="1">The sequence shown here is derived from an EMBL/GenBank/DDBJ whole genome shotgun (WGS) entry which is preliminary data.</text>
</comment>
<evidence type="ECO:0000313" key="2">
    <source>
        <dbReference type="Proteomes" id="UP000242705"/>
    </source>
</evidence>
<sequence>MLFGRINHQQHPVDAVFDPVLESLGSSQSVERHLTAHGLIGLYDALQWGYGFSAVETACLRGRYVRTAHGFNGATTHWSWKARRLQAL</sequence>
<dbReference type="EMBL" id="PXYX01000057">
    <property type="protein sequence ID" value="PSR24346.1"/>
    <property type="molecule type" value="Genomic_DNA"/>
</dbReference>
<proteinExistence type="predicted"/>